<protein>
    <submittedName>
        <fullName evidence="4">Fam-b protein</fullName>
    </submittedName>
</protein>
<keyword evidence="3" id="KW-0732">Signal</keyword>
<dbReference type="Proteomes" id="UP000072874">
    <property type="component" value="Chromosome 13"/>
</dbReference>
<evidence type="ECO:0000313" key="7">
    <source>
        <dbReference type="Proteomes" id="UP000072904"/>
    </source>
</evidence>
<reference evidence="4" key="2">
    <citation type="submission" date="2014-05" db="EMBL/GenBank/DDBJ databases">
        <authorList>
            <person name="Aslett A.Martin."/>
            <person name="De Silva Nishadi"/>
        </authorList>
    </citation>
    <scope>NUCLEOTIDE SEQUENCE</scope>
    <source>
        <strain evidence="4">YM</strain>
    </source>
</reference>
<keyword evidence="2" id="KW-1133">Transmembrane helix</keyword>
<reference evidence="5" key="3">
    <citation type="submission" date="2014-05" db="EMBL/GenBank/DDBJ databases">
        <authorList>
            <person name="Aslett M.A."/>
            <person name="De Silva N."/>
        </authorList>
    </citation>
    <scope>NUCLEOTIDE SEQUENCE</scope>
    <source>
        <strain evidence="5">17X</strain>
    </source>
</reference>
<evidence type="ECO:0000256" key="1">
    <source>
        <dbReference type="SAM" id="MobiDB-lite"/>
    </source>
</evidence>
<feature type="signal peptide" evidence="3">
    <location>
        <begin position="1"/>
        <end position="21"/>
    </location>
</feature>
<evidence type="ECO:0000313" key="5">
    <source>
        <dbReference type="EMBL" id="VTZ80419.1"/>
    </source>
</evidence>
<dbReference type="Proteomes" id="UP000072904">
    <property type="component" value="Chromosome 13"/>
</dbReference>
<dbReference type="KEGG" id="pyo:PY17X_1303900"/>
<feature type="transmembrane region" description="Helical" evidence="2">
    <location>
        <begin position="260"/>
        <end position="286"/>
    </location>
</feature>
<dbReference type="GeneID" id="3791968"/>
<dbReference type="InterPro" id="IPR006484">
    <property type="entry name" value="PYST_B"/>
</dbReference>
<accession>A0A077YA92</accession>
<feature type="region of interest" description="Disordered" evidence="1">
    <location>
        <begin position="149"/>
        <end position="188"/>
    </location>
</feature>
<evidence type="ECO:0000313" key="6">
    <source>
        <dbReference type="Proteomes" id="UP000072874"/>
    </source>
</evidence>
<reference evidence="5" key="4">
    <citation type="submission" date="2019-05" db="EMBL/GenBank/DDBJ databases">
        <authorList>
            <consortium name="Pathogen Informatics"/>
        </authorList>
    </citation>
    <scope>NUCLEOTIDE SEQUENCE</scope>
    <source>
        <strain evidence="5">17X</strain>
    </source>
</reference>
<feature type="chain" id="PRO_5014501996" evidence="3">
    <location>
        <begin position="22"/>
        <end position="314"/>
    </location>
</feature>
<organism evidence="4 7">
    <name type="scientific">Plasmodium yoelii</name>
    <dbReference type="NCBI Taxonomy" id="5861"/>
    <lineage>
        <taxon>Eukaryota</taxon>
        <taxon>Sar</taxon>
        <taxon>Alveolata</taxon>
        <taxon>Apicomplexa</taxon>
        <taxon>Aconoidasida</taxon>
        <taxon>Haemosporida</taxon>
        <taxon>Plasmodiidae</taxon>
        <taxon>Plasmodium</taxon>
        <taxon>Plasmodium (Vinckeia)</taxon>
    </lineage>
</organism>
<dbReference type="EMBL" id="LM993667">
    <property type="protein sequence ID" value="VTZ80419.1"/>
    <property type="molecule type" value="Genomic_DNA"/>
</dbReference>
<evidence type="ECO:0000256" key="3">
    <source>
        <dbReference type="SAM" id="SignalP"/>
    </source>
</evidence>
<dbReference type="VEuPathDB" id="PlasmoDB:PYYM_1301000"/>
<dbReference type="VEuPathDB" id="PlasmoDB:PY00235"/>
<dbReference type="Pfam" id="PF09592">
    <property type="entry name" value="DUF2031"/>
    <property type="match status" value="2"/>
</dbReference>
<evidence type="ECO:0000256" key="2">
    <source>
        <dbReference type="SAM" id="Phobius"/>
    </source>
</evidence>
<evidence type="ECO:0000313" key="4">
    <source>
        <dbReference type="EMBL" id="CDU19662.1"/>
    </source>
</evidence>
<dbReference type="AlphaFoldDB" id="A0A077YA92"/>
<dbReference type="EMBL" id="LK934641">
    <property type="protein sequence ID" value="CDU19662.1"/>
    <property type="molecule type" value="Genomic_DNA"/>
</dbReference>
<gene>
    <name evidence="5" type="ORF">PY17X_1303900</name>
    <name evidence="4" type="ORF">PYYM_1301000</name>
</gene>
<name>A0A077YA92_PLAYE</name>
<proteinExistence type="predicted"/>
<reference evidence="6 7" key="1">
    <citation type="journal article" date="2014" name="BMC Biol.">
        <title>A comprehensive evaluation of rodent malaria parasite genomes and gene expression.</title>
        <authorList>
            <person name="Otto T.D."/>
            <person name="Bohme U."/>
            <person name="Jackson A.P."/>
            <person name="Hunt M."/>
            <person name="Franke-Fayard B."/>
            <person name="Hoeijmakers W.A."/>
            <person name="Religa A.A."/>
            <person name="Robertson L."/>
            <person name="Sanders M."/>
            <person name="Ogun S.A."/>
            <person name="Cunningham D."/>
            <person name="Erhart A."/>
            <person name="Billker O."/>
            <person name="Khan S.M."/>
            <person name="Stunnenberg H.G."/>
            <person name="Langhorne J."/>
            <person name="Holder A.A."/>
            <person name="Waters A.P."/>
            <person name="Newbold C.I."/>
            <person name="Pain A."/>
            <person name="Berriman M."/>
            <person name="Janse C.J."/>
        </authorList>
    </citation>
    <scope>NUCLEOTIDE SEQUENCE [LARGE SCALE GENOMIC DNA]</scope>
    <source>
        <strain evidence="5 6">17X</strain>
        <strain evidence="4 7">YM</strain>
    </source>
</reference>
<dbReference type="RefSeq" id="XP_022813476.1">
    <property type="nucleotide sequence ID" value="XM_022956985.1"/>
</dbReference>
<sequence>MKSSIFKFVFFSIIISSFEYAQNVKPTIKNSYICVNKYFISLQELYFVNERSINLERNITNFRNNRILADTDNRFDLNNFYESTLSLINKINDDNDDDEEITKLKSIMNLQLMKSKESNTLKDLNNVDKKTKKYVLKLQKELEGLKKELDDTNNDDKKVDDKNNDNKNNDDENNDDKNNDDKNNDNKNNYDELAIKREHGKHLIEKNGHFYLSDVPEFKPMSNEGILVAKEHQEIISYINNERSTTRKLRKERTKLIKKVILLIGVCVTGLMTGMALPFLIFISIISFETAKKMWKIFRLSMKTWRTKNHSISE</sequence>
<keyword evidence="2" id="KW-0812">Transmembrane</keyword>
<dbReference type="VEuPathDB" id="PlasmoDB:PY06045"/>
<keyword evidence="2" id="KW-0472">Membrane</keyword>
<dbReference type="VEuPathDB" id="PlasmoDB:PY17X_1303900"/>
<dbReference type="VEuPathDB" id="PlasmoDB:Py17XNL_001302909"/>